<name>A0ABD1ANM7_CARAN</name>
<reference evidence="2 3" key="1">
    <citation type="submission" date="2024-04" db="EMBL/GenBank/DDBJ databases">
        <title>Genome assembly C_amara_ONT_v2.</title>
        <authorList>
            <person name="Yant L."/>
            <person name="Moore C."/>
            <person name="Slenker M."/>
        </authorList>
    </citation>
    <scope>NUCLEOTIDE SEQUENCE [LARGE SCALE GENOMIC DNA]</scope>
    <source>
        <tissue evidence="2">Leaf</tissue>
    </source>
</reference>
<feature type="chain" id="PRO_5044831213" evidence="1">
    <location>
        <begin position="20"/>
        <end position="83"/>
    </location>
</feature>
<evidence type="ECO:0000313" key="3">
    <source>
        <dbReference type="Proteomes" id="UP001558713"/>
    </source>
</evidence>
<feature type="signal peptide" evidence="1">
    <location>
        <begin position="1"/>
        <end position="19"/>
    </location>
</feature>
<evidence type="ECO:0000256" key="1">
    <source>
        <dbReference type="SAM" id="SignalP"/>
    </source>
</evidence>
<accession>A0ABD1ANM7</accession>
<protein>
    <submittedName>
        <fullName evidence="2">Uncharacterized protein</fullName>
    </submittedName>
</protein>
<dbReference type="EMBL" id="JBANAX010000456">
    <property type="protein sequence ID" value="KAL1208282.1"/>
    <property type="molecule type" value="Genomic_DNA"/>
</dbReference>
<sequence length="83" mass="9526">MKIMWKFIVVMYLIALAGSRGTSATARLKIWRMNNEEKGRMLALQNKLQRGPIPPSEPSRCHNRLNPFAHSYVYSSKTYVACP</sequence>
<organism evidence="2 3">
    <name type="scientific">Cardamine amara subsp. amara</name>
    <dbReference type="NCBI Taxonomy" id="228776"/>
    <lineage>
        <taxon>Eukaryota</taxon>
        <taxon>Viridiplantae</taxon>
        <taxon>Streptophyta</taxon>
        <taxon>Embryophyta</taxon>
        <taxon>Tracheophyta</taxon>
        <taxon>Spermatophyta</taxon>
        <taxon>Magnoliopsida</taxon>
        <taxon>eudicotyledons</taxon>
        <taxon>Gunneridae</taxon>
        <taxon>Pentapetalae</taxon>
        <taxon>rosids</taxon>
        <taxon>malvids</taxon>
        <taxon>Brassicales</taxon>
        <taxon>Brassicaceae</taxon>
        <taxon>Cardamineae</taxon>
        <taxon>Cardamine</taxon>
    </lineage>
</organism>
<keyword evidence="3" id="KW-1185">Reference proteome</keyword>
<dbReference type="AlphaFoldDB" id="A0ABD1ANM7"/>
<dbReference type="Proteomes" id="UP001558713">
    <property type="component" value="Unassembled WGS sequence"/>
</dbReference>
<proteinExistence type="predicted"/>
<keyword evidence="1" id="KW-0732">Signal</keyword>
<comment type="caution">
    <text evidence="2">The sequence shown here is derived from an EMBL/GenBank/DDBJ whole genome shotgun (WGS) entry which is preliminary data.</text>
</comment>
<evidence type="ECO:0000313" key="2">
    <source>
        <dbReference type="EMBL" id="KAL1208282.1"/>
    </source>
</evidence>
<gene>
    <name evidence="2" type="ORF">V5N11_034995</name>
</gene>